<feature type="domain" description="4'-phosphopantetheinyl transferase N-terminal" evidence="4">
    <location>
        <begin position="28"/>
        <end position="113"/>
    </location>
</feature>
<dbReference type="RefSeq" id="WP_193685398.1">
    <property type="nucleotide sequence ID" value="NZ_CP062941.1"/>
</dbReference>
<dbReference type="Gene3D" id="3.90.470.20">
    <property type="entry name" value="4'-phosphopantetheinyl transferase domain"/>
    <property type="match status" value="1"/>
</dbReference>
<keyword evidence="2 5" id="KW-0808">Transferase</keyword>
<dbReference type="GO" id="GO:0019878">
    <property type="term" value="P:lysine biosynthetic process via aminoadipic acid"/>
    <property type="evidence" value="ECO:0007669"/>
    <property type="project" value="TreeGrafter"/>
</dbReference>
<dbReference type="Pfam" id="PF01648">
    <property type="entry name" value="ACPS"/>
    <property type="match status" value="1"/>
</dbReference>
<dbReference type="Pfam" id="PF22624">
    <property type="entry name" value="AASDHPPT_N"/>
    <property type="match status" value="1"/>
</dbReference>
<dbReference type="PANTHER" id="PTHR12215">
    <property type="entry name" value="PHOSPHOPANTETHEINE TRANSFERASE"/>
    <property type="match status" value="1"/>
</dbReference>
<dbReference type="InterPro" id="IPR055066">
    <property type="entry name" value="AASDHPPT_N"/>
</dbReference>
<protein>
    <submittedName>
        <fullName evidence="5">4'-phosphopantetheinyl transferase superfamily protein</fullName>
    </submittedName>
</protein>
<comment type="similarity">
    <text evidence="1">Belongs to the P-Pant transferase superfamily. Gsp/Sfp/HetI/AcpT family.</text>
</comment>
<dbReference type="GO" id="GO:0000287">
    <property type="term" value="F:magnesium ion binding"/>
    <property type="evidence" value="ECO:0007669"/>
    <property type="project" value="InterPro"/>
</dbReference>
<dbReference type="InterPro" id="IPR050559">
    <property type="entry name" value="P-Pant_transferase_sf"/>
</dbReference>
<proteinExistence type="inferred from homology"/>
<evidence type="ECO:0000259" key="3">
    <source>
        <dbReference type="Pfam" id="PF01648"/>
    </source>
</evidence>
<keyword evidence="6" id="KW-1185">Reference proteome</keyword>
<dbReference type="GO" id="GO:0008897">
    <property type="term" value="F:holo-[acyl-carrier-protein] synthase activity"/>
    <property type="evidence" value="ECO:0007669"/>
    <property type="project" value="InterPro"/>
</dbReference>
<accession>A0A7L9U250</accession>
<name>A0A7L9U250_9BURK</name>
<organism evidence="5 6">
    <name type="scientific">Massilia litorea</name>
    <dbReference type="NCBI Taxonomy" id="2769491"/>
    <lineage>
        <taxon>Bacteria</taxon>
        <taxon>Pseudomonadati</taxon>
        <taxon>Pseudomonadota</taxon>
        <taxon>Betaproteobacteria</taxon>
        <taxon>Burkholderiales</taxon>
        <taxon>Oxalobacteraceae</taxon>
        <taxon>Telluria group</taxon>
        <taxon>Massilia</taxon>
    </lineage>
</organism>
<evidence type="ECO:0000313" key="5">
    <source>
        <dbReference type="EMBL" id="QOL48352.1"/>
    </source>
</evidence>
<gene>
    <name evidence="5" type="ORF">LPB04_15370</name>
</gene>
<dbReference type="GO" id="GO:0005829">
    <property type="term" value="C:cytosol"/>
    <property type="evidence" value="ECO:0007669"/>
    <property type="project" value="TreeGrafter"/>
</dbReference>
<dbReference type="Proteomes" id="UP000593875">
    <property type="component" value="Chromosome"/>
</dbReference>
<dbReference type="SUPFAM" id="SSF56214">
    <property type="entry name" value="4'-phosphopantetheinyl transferase"/>
    <property type="match status" value="2"/>
</dbReference>
<sequence>MSEGRAGCRDQTLLWLLDAGAISCAALDAYTAWLGEGERQRCARFVRAGRRRQFIAGRALLRLALGRLLDLAPRDIVLRERPGLAPALDTPAPEGVGFSISHSGPWVACAASTVSQLGLDIERIDAGRDLLALAEQALGPEDVAELRALAGQARVDAFHRMWCLHEARFKLGSASAADYVFAQPGLALALSASRPLTPAPPPLVVTLGELAAG</sequence>
<evidence type="ECO:0000259" key="4">
    <source>
        <dbReference type="Pfam" id="PF22624"/>
    </source>
</evidence>
<dbReference type="PANTHER" id="PTHR12215:SF10">
    <property type="entry name" value="L-AMINOADIPATE-SEMIALDEHYDE DEHYDROGENASE-PHOSPHOPANTETHEINYL TRANSFERASE"/>
    <property type="match status" value="1"/>
</dbReference>
<dbReference type="InterPro" id="IPR008278">
    <property type="entry name" value="4-PPantetheinyl_Trfase_dom"/>
</dbReference>
<feature type="domain" description="4'-phosphopantetheinyl transferase" evidence="3">
    <location>
        <begin position="117"/>
        <end position="171"/>
    </location>
</feature>
<dbReference type="InterPro" id="IPR037143">
    <property type="entry name" value="4-PPantetheinyl_Trfase_dom_sf"/>
</dbReference>
<dbReference type="EMBL" id="CP062941">
    <property type="protein sequence ID" value="QOL48352.1"/>
    <property type="molecule type" value="Genomic_DNA"/>
</dbReference>
<dbReference type="KEGG" id="mlir:LPB04_15370"/>
<reference evidence="5 6" key="1">
    <citation type="submission" date="2020-10" db="EMBL/GenBank/DDBJ databases">
        <title>Genome sequencing of Massilia sp. LPB0304.</title>
        <authorList>
            <person name="Kim J."/>
        </authorList>
    </citation>
    <scope>NUCLEOTIDE SEQUENCE [LARGE SCALE GENOMIC DNA]</scope>
    <source>
        <strain evidence="5 6">LPB0304</strain>
    </source>
</reference>
<dbReference type="AlphaFoldDB" id="A0A7L9U250"/>
<evidence type="ECO:0000313" key="6">
    <source>
        <dbReference type="Proteomes" id="UP000593875"/>
    </source>
</evidence>
<evidence type="ECO:0000256" key="1">
    <source>
        <dbReference type="ARBA" id="ARBA00010990"/>
    </source>
</evidence>
<evidence type="ECO:0000256" key="2">
    <source>
        <dbReference type="ARBA" id="ARBA00022679"/>
    </source>
</evidence>